<evidence type="ECO:0000256" key="1">
    <source>
        <dbReference type="SAM" id="Phobius"/>
    </source>
</evidence>
<reference evidence="2" key="1">
    <citation type="journal article" date="2020" name="Nat. Commun.">
        <title>Large-scale genome sequencing of mycorrhizal fungi provides insights into the early evolution of symbiotic traits.</title>
        <authorList>
            <person name="Miyauchi S."/>
            <person name="Kiss E."/>
            <person name="Kuo A."/>
            <person name="Drula E."/>
            <person name="Kohler A."/>
            <person name="Sanchez-Garcia M."/>
            <person name="Morin E."/>
            <person name="Andreopoulos B."/>
            <person name="Barry K.W."/>
            <person name="Bonito G."/>
            <person name="Buee M."/>
            <person name="Carver A."/>
            <person name="Chen C."/>
            <person name="Cichocki N."/>
            <person name="Clum A."/>
            <person name="Culley D."/>
            <person name="Crous P.W."/>
            <person name="Fauchery L."/>
            <person name="Girlanda M."/>
            <person name="Hayes R.D."/>
            <person name="Keri Z."/>
            <person name="LaButti K."/>
            <person name="Lipzen A."/>
            <person name="Lombard V."/>
            <person name="Magnuson J."/>
            <person name="Maillard F."/>
            <person name="Murat C."/>
            <person name="Nolan M."/>
            <person name="Ohm R.A."/>
            <person name="Pangilinan J."/>
            <person name="Pereira M.F."/>
            <person name="Perotto S."/>
            <person name="Peter M."/>
            <person name="Pfister S."/>
            <person name="Riley R."/>
            <person name="Sitrit Y."/>
            <person name="Stielow J.B."/>
            <person name="Szollosi G."/>
            <person name="Zifcakova L."/>
            <person name="Stursova M."/>
            <person name="Spatafora J.W."/>
            <person name="Tedersoo L."/>
            <person name="Vaario L.M."/>
            <person name="Yamada A."/>
            <person name="Yan M."/>
            <person name="Wang P."/>
            <person name="Xu J."/>
            <person name="Bruns T."/>
            <person name="Baldrian P."/>
            <person name="Vilgalys R."/>
            <person name="Dunand C."/>
            <person name="Henrissat B."/>
            <person name="Grigoriev I.V."/>
            <person name="Hibbett D."/>
            <person name="Nagy L.G."/>
            <person name="Martin F.M."/>
        </authorList>
    </citation>
    <scope>NUCLEOTIDE SEQUENCE</scope>
    <source>
        <strain evidence="2">UP504</strain>
    </source>
</reference>
<feature type="transmembrane region" description="Helical" evidence="1">
    <location>
        <begin position="126"/>
        <end position="146"/>
    </location>
</feature>
<keyword evidence="1" id="KW-0812">Transmembrane</keyword>
<keyword evidence="3" id="KW-1185">Reference proteome</keyword>
<keyword evidence="1" id="KW-0472">Membrane</keyword>
<dbReference type="OrthoDB" id="426718at2759"/>
<dbReference type="Gene3D" id="3.40.50.1820">
    <property type="entry name" value="alpha/beta hydrolase"/>
    <property type="match status" value="2"/>
</dbReference>
<keyword evidence="1" id="KW-1133">Transmembrane helix</keyword>
<name>A0A9P6DYH0_9AGAM</name>
<evidence type="ECO:0000313" key="3">
    <source>
        <dbReference type="Proteomes" id="UP000886523"/>
    </source>
</evidence>
<dbReference type="SUPFAM" id="SSF53474">
    <property type="entry name" value="alpha/beta-Hydrolases"/>
    <property type="match status" value="1"/>
</dbReference>
<comment type="caution">
    <text evidence="2">The sequence shown here is derived from an EMBL/GenBank/DDBJ whole genome shotgun (WGS) entry which is preliminary data.</text>
</comment>
<accession>A0A9P6DYH0</accession>
<sequence length="593" mass="66125">MSAAPPLSQAIPNGLVSAEPAYYDERYEEKIHRALQNIRGHGIQHPAPNFLHHLLFNIPLVRSAYFYILLVITENRRYFSWLYRTWETFFYRTWDFIVKAPKDRIELTPESEESESTGVGDWLADVLFTFGGTVVLPFVLVLCLVARFPPLTGIYDAWSASFGGNLGLINSSNPNLFKSLTPKQAQYGKARSTLKLPKETDGVRRFNFDIAKLLLQIASVIYEHSNGAIHSAAFGGAGFFGREFAFLESPGDVTISRFCRQLHIEYQPISELGNESTAFAAVFWDPHSTWIVVALKGTGAVEFGEWLSDLDANMVPCPDIPGFGGYTRDSKNVSSLARTGGFRNVTTHTTPSPRVFKLWWLTSVNDMVVERSMFGCATATLIYSRMLMKPEEVGENGILRDAYLFGAPVVADPESVDAFNNKMFEKGAPERTMWRITSNGDVVATGLPEFGDYLHILDPKSLKTHRKNNLFLSHFGSEIVLHDHPHRSTVTGKHLTPKHTVVIDSEFSLADVVEFQKQKVSQWGEYLRVATGSVIQQLPLLGRIIAHFPDLGLGTFALFLVASAKDSVVATGDSGLLWPRIFLHQGARQKTSS</sequence>
<proteinExistence type="predicted"/>
<dbReference type="Proteomes" id="UP000886523">
    <property type="component" value="Unassembled WGS sequence"/>
</dbReference>
<protein>
    <submittedName>
        <fullName evidence="2">Uncharacterized protein</fullName>
    </submittedName>
</protein>
<gene>
    <name evidence="2" type="ORF">BS47DRAFT_1381340</name>
</gene>
<evidence type="ECO:0000313" key="2">
    <source>
        <dbReference type="EMBL" id="KAF9515678.1"/>
    </source>
</evidence>
<feature type="transmembrane region" description="Helical" evidence="1">
    <location>
        <begin position="54"/>
        <end position="73"/>
    </location>
</feature>
<dbReference type="AlphaFoldDB" id="A0A9P6DYH0"/>
<dbReference type="EMBL" id="MU128947">
    <property type="protein sequence ID" value="KAF9515678.1"/>
    <property type="molecule type" value="Genomic_DNA"/>
</dbReference>
<organism evidence="2 3">
    <name type="scientific">Hydnum rufescens UP504</name>
    <dbReference type="NCBI Taxonomy" id="1448309"/>
    <lineage>
        <taxon>Eukaryota</taxon>
        <taxon>Fungi</taxon>
        <taxon>Dikarya</taxon>
        <taxon>Basidiomycota</taxon>
        <taxon>Agaricomycotina</taxon>
        <taxon>Agaricomycetes</taxon>
        <taxon>Cantharellales</taxon>
        <taxon>Hydnaceae</taxon>
        <taxon>Hydnum</taxon>
    </lineage>
</organism>
<dbReference type="InterPro" id="IPR029058">
    <property type="entry name" value="AB_hydrolase_fold"/>
</dbReference>